<dbReference type="RefSeq" id="WP_116469971.1">
    <property type="nucleotide sequence ID" value="NZ_QENQ01000001.1"/>
</dbReference>
<dbReference type="PROSITE" id="PS01094">
    <property type="entry name" value="UPF0076"/>
    <property type="match status" value="1"/>
</dbReference>
<dbReference type="InterPro" id="IPR035959">
    <property type="entry name" value="RutC-like_sf"/>
</dbReference>
<dbReference type="AlphaFoldDB" id="A0A2U0SGW5"/>
<protein>
    <submittedName>
        <fullName evidence="3">Endonuclease</fullName>
    </submittedName>
</protein>
<organism evidence="3 4">
    <name type="scientific">Sphingomonas pokkalii</name>
    <dbReference type="NCBI Taxonomy" id="2175090"/>
    <lineage>
        <taxon>Bacteria</taxon>
        <taxon>Pseudomonadati</taxon>
        <taxon>Pseudomonadota</taxon>
        <taxon>Alphaproteobacteria</taxon>
        <taxon>Sphingomonadales</taxon>
        <taxon>Sphingomonadaceae</taxon>
        <taxon>Sphingomonas</taxon>
    </lineage>
</organism>
<dbReference type="GO" id="GO:0005829">
    <property type="term" value="C:cytosol"/>
    <property type="evidence" value="ECO:0007669"/>
    <property type="project" value="TreeGrafter"/>
</dbReference>
<proteinExistence type="inferred from homology"/>
<dbReference type="OrthoDB" id="9803101at2"/>
<comment type="caution">
    <text evidence="3">The sequence shown here is derived from an EMBL/GenBank/DDBJ whole genome shotgun (WGS) entry which is preliminary data.</text>
</comment>
<name>A0A2U0SGW5_9SPHN</name>
<dbReference type="InterPro" id="IPR006175">
    <property type="entry name" value="YjgF/YER057c/UK114"/>
</dbReference>
<dbReference type="EMBL" id="QENQ01000001">
    <property type="protein sequence ID" value="PVX30561.1"/>
    <property type="molecule type" value="Genomic_DNA"/>
</dbReference>
<feature type="signal peptide" evidence="2">
    <location>
        <begin position="1"/>
        <end position="22"/>
    </location>
</feature>
<sequence length="180" mass="19240">MLLRTCPAVLPVILAFAGPAQAQAIERFERHATLPIARTVQVPQTAETLYLSGEVASPIAAAGAHGEAPEFGDTETQTLSVFRKIERTLRDRGYALGDVVKLTVFLVGVPEKSGRLDMDGFTRAYVRYFGTAAQPHLPARSTVQVAGLSQPGYLVEIEATAARSGRAMLGDLARPAPSHD</sequence>
<keyword evidence="3" id="KW-0540">Nuclease</keyword>
<dbReference type="GO" id="GO:0019239">
    <property type="term" value="F:deaminase activity"/>
    <property type="evidence" value="ECO:0007669"/>
    <property type="project" value="TreeGrafter"/>
</dbReference>
<dbReference type="PANTHER" id="PTHR11803">
    <property type="entry name" value="2-IMINOBUTANOATE/2-IMINOPROPANOATE DEAMINASE RIDA"/>
    <property type="match status" value="1"/>
</dbReference>
<dbReference type="PANTHER" id="PTHR11803:SF59">
    <property type="entry name" value="ENDORIBONUCLEASE"/>
    <property type="match status" value="1"/>
</dbReference>
<dbReference type="CDD" id="cd06151">
    <property type="entry name" value="YjgF_YER057c_UK114_like_3"/>
    <property type="match status" value="1"/>
</dbReference>
<keyword evidence="4" id="KW-1185">Reference proteome</keyword>
<accession>A0A2U0SGW5</accession>
<reference evidence="3 4" key="1">
    <citation type="submission" date="2018-05" db="EMBL/GenBank/DDBJ databases">
        <title>Description of Sphingomonas pokkalii sp nov, isolated from the rhizosphere of saline tolerant pokkali rice and its draft genome analysis.</title>
        <authorList>
            <person name="Menon R."/>
            <person name="Kumari S."/>
            <person name="Rameshkumar N."/>
        </authorList>
    </citation>
    <scope>NUCLEOTIDE SEQUENCE [LARGE SCALE GENOMIC DNA]</scope>
    <source>
        <strain evidence="3 4">L3B27</strain>
    </source>
</reference>
<keyword evidence="3" id="KW-0255">Endonuclease</keyword>
<dbReference type="Pfam" id="PF01042">
    <property type="entry name" value="Ribonuc_L-PSP"/>
    <property type="match status" value="1"/>
</dbReference>
<dbReference type="GO" id="GO:0004519">
    <property type="term" value="F:endonuclease activity"/>
    <property type="evidence" value="ECO:0007669"/>
    <property type="project" value="UniProtKB-KW"/>
</dbReference>
<evidence type="ECO:0000313" key="4">
    <source>
        <dbReference type="Proteomes" id="UP000245890"/>
    </source>
</evidence>
<comment type="similarity">
    <text evidence="1">Belongs to the RutC family.</text>
</comment>
<dbReference type="Gene3D" id="3.30.1330.40">
    <property type="entry name" value="RutC-like"/>
    <property type="match status" value="1"/>
</dbReference>
<feature type="chain" id="PRO_5015414079" evidence="2">
    <location>
        <begin position="23"/>
        <end position="180"/>
    </location>
</feature>
<evidence type="ECO:0000256" key="2">
    <source>
        <dbReference type="SAM" id="SignalP"/>
    </source>
</evidence>
<dbReference type="Proteomes" id="UP000245890">
    <property type="component" value="Unassembled WGS sequence"/>
</dbReference>
<evidence type="ECO:0000313" key="3">
    <source>
        <dbReference type="EMBL" id="PVX30561.1"/>
    </source>
</evidence>
<evidence type="ECO:0000256" key="1">
    <source>
        <dbReference type="ARBA" id="ARBA00010552"/>
    </source>
</evidence>
<keyword evidence="2" id="KW-0732">Signal</keyword>
<keyword evidence="3" id="KW-0378">Hydrolase</keyword>
<gene>
    <name evidence="3" type="ORF">DD559_15445</name>
</gene>
<dbReference type="SUPFAM" id="SSF55298">
    <property type="entry name" value="YjgF-like"/>
    <property type="match status" value="1"/>
</dbReference>
<dbReference type="InterPro" id="IPR019897">
    <property type="entry name" value="RidA_CS"/>
</dbReference>